<dbReference type="Proteomes" id="UP000182788">
    <property type="component" value="Unassembled WGS sequence"/>
</dbReference>
<dbReference type="Pfam" id="PF13157">
    <property type="entry name" value="Enas"/>
    <property type="match status" value="1"/>
</dbReference>
<organism evidence="2 3">
    <name type="scientific">Bacillus paramycoides</name>
    <dbReference type="NCBI Taxonomy" id="2026194"/>
    <lineage>
        <taxon>Bacteria</taxon>
        <taxon>Bacillati</taxon>
        <taxon>Bacillota</taxon>
        <taxon>Bacilli</taxon>
        <taxon>Bacillales</taxon>
        <taxon>Bacillaceae</taxon>
        <taxon>Bacillus</taxon>
        <taxon>Bacillus cereus group</taxon>
    </lineage>
</organism>
<dbReference type="RefSeq" id="WP_071720191.1">
    <property type="nucleotide sequence ID" value="NZ_MAOI01000110.1"/>
</dbReference>
<dbReference type="GeneID" id="87594295"/>
<sequence>MCDSQGINGNCCPPAKIFQEKICGNFSATTAEVTQTVWSAPAGDFFEGTFEIFNSATSAAPVTGTITSTPATPALTVPVGFSVSATALRPTAFSIAAPAGTNGKFCITLYKHVLA</sequence>
<proteinExistence type="predicted"/>
<reference evidence="2 3" key="1">
    <citation type="submission" date="2016-06" db="EMBL/GenBank/DDBJ databases">
        <title>First insights into the genetic diversity and population structure of in the Bacillus cereus group bacteria from diverse marine environments.</title>
        <authorList>
            <person name="Liu Y."/>
            <person name="Lai Q."/>
            <person name="Shao Z."/>
        </authorList>
    </citation>
    <scope>NUCLEOTIDE SEQUENCE [LARGE SCALE GENOMIC DNA]</scope>
    <source>
        <strain evidence="2 3">NH24A2</strain>
    </source>
</reference>
<comment type="caution">
    <text evidence="2">The sequence shown here is derived from an EMBL/GenBank/DDBJ whole genome shotgun (WGS) entry which is preliminary data.</text>
</comment>
<dbReference type="InterPro" id="IPR025055">
    <property type="entry name" value="Ena_core"/>
</dbReference>
<dbReference type="AlphaFoldDB" id="A0A1J9U7Q9"/>
<protein>
    <recommendedName>
        <fullName evidence="1">Endospore appendages core domain-containing protein</fullName>
    </recommendedName>
</protein>
<feature type="domain" description="Endospore appendages core" evidence="1">
    <location>
        <begin position="10"/>
        <end position="111"/>
    </location>
</feature>
<accession>A0A1J9U7Q9</accession>
<evidence type="ECO:0000313" key="2">
    <source>
        <dbReference type="EMBL" id="OJD74832.1"/>
    </source>
</evidence>
<evidence type="ECO:0000259" key="1">
    <source>
        <dbReference type="Pfam" id="PF13157"/>
    </source>
</evidence>
<dbReference type="EMBL" id="MAOI01000110">
    <property type="protein sequence ID" value="OJD74832.1"/>
    <property type="molecule type" value="Genomic_DNA"/>
</dbReference>
<name>A0A1J9U7Q9_9BACI</name>
<gene>
    <name evidence="2" type="ORF">BAU28_18045</name>
</gene>
<evidence type="ECO:0000313" key="3">
    <source>
        <dbReference type="Proteomes" id="UP000182788"/>
    </source>
</evidence>